<evidence type="ECO:0000313" key="3">
    <source>
        <dbReference type="Proteomes" id="UP001163105"/>
    </source>
</evidence>
<dbReference type="PANTHER" id="PTHR43233">
    <property type="entry name" value="FAMILY N-ACETYLTRANSFERASE, PUTATIVE (AFU_ORTHOLOGUE AFUA_6G03350)-RELATED"/>
    <property type="match status" value="1"/>
</dbReference>
<keyword evidence="3" id="KW-1185">Reference proteome</keyword>
<dbReference type="InterPro" id="IPR000182">
    <property type="entry name" value="GNAT_dom"/>
</dbReference>
<evidence type="ECO:0000259" key="1">
    <source>
        <dbReference type="PROSITE" id="PS51186"/>
    </source>
</evidence>
<comment type="caution">
    <text evidence="2">The sequence shown here is derived from an EMBL/GenBank/DDBJ whole genome shotgun (WGS) entry which is preliminary data.</text>
</comment>
<reference evidence="2" key="1">
    <citation type="submission" date="2023-01" db="EMBL/GenBank/DDBJ databases">
        <title>The growth and conidiation of Purpureocillium lavendulum are regulated by nitrogen source and histone H3K14 acetylation.</title>
        <authorList>
            <person name="Tang P."/>
            <person name="Han J."/>
            <person name="Zhang C."/>
            <person name="Tang P."/>
            <person name="Qi F."/>
            <person name="Zhang K."/>
            <person name="Liang L."/>
        </authorList>
    </citation>
    <scope>NUCLEOTIDE SEQUENCE</scope>
    <source>
        <strain evidence="2">YMF1.00683</strain>
    </source>
</reference>
<dbReference type="PROSITE" id="PS51186">
    <property type="entry name" value="GNAT"/>
    <property type="match status" value="1"/>
</dbReference>
<dbReference type="InterPro" id="IPR016181">
    <property type="entry name" value="Acyl_CoA_acyltransferase"/>
</dbReference>
<dbReference type="GO" id="GO:0016747">
    <property type="term" value="F:acyltransferase activity, transferring groups other than amino-acyl groups"/>
    <property type="evidence" value="ECO:0007669"/>
    <property type="project" value="InterPro"/>
</dbReference>
<dbReference type="EMBL" id="JAQHRD010000003">
    <property type="protein sequence ID" value="KAJ6442555.1"/>
    <property type="molecule type" value="Genomic_DNA"/>
</dbReference>
<dbReference type="Proteomes" id="UP001163105">
    <property type="component" value="Unassembled WGS sequence"/>
</dbReference>
<organism evidence="2 3">
    <name type="scientific">Purpureocillium lavendulum</name>
    <dbReference type="NCBI Taxonomy" id="1247861"/>
    <lineage>
        <taxon>Eukaryota</taxon>
        <taxon>Fungi</taxon>
        <taxon>Dikarya</taxon>
        <taxon>Ascomycota</taxon>
        <taxon>Pezizomycotina</taxon>
        <taxon>Sordariomycetes</taxon>
        <taxon>Hypocreomycetidae</taxon>
        <taxon>Hypocreales</taxon>
        <taxon>Ophiocordycipitaceae</taxon>
        <taxon>Purpureocillium</taxon>
    </lineage>
</organism>
<evidence type="ECO:0000313" key="2">
    <source>
        <dbReference type="EMBL" id="KAJ6442555.1"/>
    </source>
</evidence>
<dbReference type="PANTHER" id="PTHR43233:SF1">
    <property type="entry name" value="FAMILY N-ACETYLTRANSFERASE, PUTATIVE (AFU_ORTHOLOGUE AFUA_6G03350)-RELATED"/>
    <property type="match status" value="1"/>
</dbReference>
<sequence>MAAARLRSLTWTRGDYRISTDSSRIPVRDLQRFFAAPEFYWAEPLPDAAMRDALDNSLCFGLFRHHRHQHDHHEVDDAAARDADGGACVGVARCVTDFVTFLYVTDVWVEPALQGQGLGGWLTDCVQEVIESMPHLRRSMLFTGNWDKSVPFYRRRMGMEVMETREGTGLAIMVRNGRGHPSMLAGRKRQNGTD</sequence>
<accession>A0AB34FTE7</accession>
<dbReference type="InterPro" id="IPR053144">
    <property type="entry name" value="Acetyltransferase_Butenolide"/>
</dbReference>
<dbReference type="SUPFAM" id="SSF55729">
    <property type="entry name" value="Acyl-CoA N-acyltransferases (Nat)"/>
    <property type="match status" value="1"/>
</dbReference>
<name>A0AB34FTE7_9HYPO</name>
<feature type="domain" description="N-acetyltransferase" evidence="1">
    <location>
        <begin position="20"/>
        <end position="178"/>
    </location>
</feature>
<dbReference type="Pfam" id="PF00583">
    <property type="entry name" value="Acetyltransf_1"/>
    <property type="match status" value="1"/>
</dbReference>
<dbReference type="AlphaFoldDB" id="A0AB34FTE7"/>
<proteinExistence type="predicted"/>
<dbReference type="Gene3D" id="3.40.630.30">
    <property type="match status" value="1"/>
</dbReference>
<gene>
    <name evidence="2" type="ORF">O9K51_03730</name>
</gene>
<protein>
    <submittedName>
        <fullName evidence="2">GNAT family N-acetyltransferase</fullName>
    </submittedName>
</protein>